<dbReference type="AlphaFoldDB" id="A0A328DAN2"/>
<reference evidence="3 4" key="1">
    <citation type="submission" date="2018-06" db="EMBL/GenBank/DDBJ databases">
        <title>The Genome of Cuscuta australis (Dodder) Provides Insight into the Evolution of Plant Parasitism.</title>
        <authorList>
            <person name="Liu H."/>
        </authorList>
    </citation>
    <scope>NUCLEOTIDE SEQUENCE [LARGE SCALE GENOMIC DNA]</scope>
    <source>
        <strain evidence="4">cv. Yunnan</strain>
        <tissue evidence="3">Vines</tissue>
    </source>
</reference>
<comment type="subcellular location">
    <subcellularLocation>
        <location evidence="1">Endoplasmic reticulum membrane</location>
        <topology evidence="1">Multi-pass membrane protein</topology>
    </subcellularLocation>
</comment>
<name>A0A328DAN2_9ASTE</name>
<dbReference type="GO" id="GO:0006886">
    <property type="term" value="P:intracellular protein transport"/>
    <property type="evidence" value="ECO:0007669"/>
    <property type="project" value="UniProtKB-UniRule"/>
</dbReference>
<keyword evidence="1" id="KW-0472">Membrane</keyword>
<dbReference type="PANTHER" id="PTHR12701:SF56">
    <property type="entry name" value="ENDOPLASMIC RETICULUM TRANSMEMBRANE PROTEIN"/>
    <property type="match status" value="1"/>
</dbReference>
<keyword evidence="1" id="KW-0653">Protein transport</keyword>
<comment type="caution">
    <text evidence="3">The sequence shown here is derived from an EMBL/GenBank/DDBJ whole genome shotgun (WGS) entry which is preliminary data.</text>
</comment>
<accession>A0A328DAN2</accession>
<dbReference type="InterPro" id="IPR008417">
    <property type="entry name" value="BAP29/BAP31"/>
</dbReference>
<protein>
    <recommendedName>
        <fullName evidence="1">Endoplasmic reticulum transmembrane protein</fullName>
    </recommendedName>
</protein>
<evidence type="ECO:0000313" key="4">
    <source>
        <dbReference type="Proteomes" id="UP000249390"/>
    </source>
</evidence>
<dbReference type="GO" id="GO:0006888">
    <property type="term" value="P:endoplasmic reticulum to Golgi vesicle-mediated transport"/>
    <property type="evidence" value="ECO:0007669"/>
    <property type="project" value="UniProtKB-UniRule"/>
</dbReference>
<dbReference type="Proteomes" id="UP000249390">
    <property type="component" value="Unassembled WGS sequence"/>
</dbReference>
<dbReference type="GO" id="GO:0005789">
    <property type="term" value="C:endoplasmic reticulum membrane"/>
    <property type="evidence" value="ECO:0007669"/>
    <property type="project" value="UniProtKB-SubCell"/>
</dbReference>
<evidence type="ECO:0000256" key="1">
    <source>
        <dbReference type="RuleBase" id="RU367026"/>
    </source>
</evidence>
<comment type="function">
    <text evidence="1">May play a role in anterograde transport of membrane proteins from the endoplasmic reticulum to the Golgi.</text>
</comment>
<keyword evidence="1" id="KW-1133">Transmembrane helix</keyword>
<keyword evidence="1" id="KW-0812">Transmembrane</keyword>
<dbReference type="GO" id="GO:0070973">
    <property type="term" value="P:protein localization to endoplasmic reticulum exit site"/>
    <property type="evidence" value="ECO:0007669"/>
    <property type="project" value="UniProtKB-UniRule"/>
</dbReference>
<dbReference type="EMBL" id="NQVE01000162">
    <property type="protein sequence ID" value="RAL42867.1"/>
    <property type="molecule type" value="Genomic_DNA"/>
</dbReference>
<proteinExistence type="inferred from homology"/>
<evidence type="ECO:0000313" key="3">
    <source>
        <dbReference type="EMBL" id="RAL42867.1"/>
    </source>
</evidence>
<gene>
    <name evidence="3" type="ORF">DM860_009374</name>
</gene>
<keyword evidence="2" id="KW-0175">Coiled coil</keyword>
<feature type="coiled-coil region" evidence="2">
    <location>
        <begin position="108"/>
        <end position="199"/>
    </location>
</feature>
<feature type="transmembrane region" description="Helical" evidence="1">
    <location>
        <begin position="45"/>
        <end position="64"/>
    </location>
</feature>
<keyword evidence="1" id="KW-0931">ER-Golgi transport</keyword>
<sequence length="206" mass="23469">MLAQAQLLFTVAFVEMAVILLLLFKTPLRKLLIAAIDRAKRGRGSLVVKSVGATVLVLLIYTVYSIRDIQSRPLENINPTEQVLLAYQVLQASLMGFALFLSLMIDRLHHYIRELRVLRKVMEAAKKQDQSFDNGKSGDKVSSLKEEISSLKSKIRVLESEREDVRANRANSESLKQQYEKIVDEYGELLEKNEHLRSQLRAIGEK</sequence>
<feature type="transmembrane region" description="Helical" evidence="1">
    <location>
        <begin position="84"/>
        <end position="105"/>
    </location>
</feature>
<keyword evidence="1" id="KW-0813">Transport</keyword>
<keyword evidence="1" id="KW-0256">Endoplasmic reticulum</keyword>
<organism evidence="3 4">
    <name type="scientific">Cuscuta australis</name>
    <dbReference type="NCBI Taxonomy" id="267555"/>
    <lineage>
        <taxon>Eukaryota</taxon>
        <taxon>Viridiplantae</taxon>
        <taxon>Streptophyta</taxon>
        <taxon>Embryophyta</taxon>
        <taxon>Tracheophyta</taxon>
        <taxon>Spermatophyta</taxon>
        <taxon>Magnoliopsida</taxon>
        <taxon>eudicotyledons</taxon>
        <taxon>Gunneridae</taxon>
        <taxon>Pentapetalae</taxon>
        <taxon>asterids</taxon>
        <taxon>lamiids</taxon>
        <taxon>Solanales</taxon>
        <taxon>Convolvulaceae</taxon>
        <taxon>Cuscuteae</taxon>
        <taxon>Cuscuta</taxon>
        <taxon>Cuscuta subgen. Grammica</taxon>
        <taxon>Cuscuta sect. Cleistogrammica</taxon>
    </lineage>
</organism>
<feature type="transmembrane region" description="Helical" evidence="1">
    <location>
        <begin position="6"/>
        <end position="24"/>
    </location>
</feature>
<keyword evidence="4" id="KW-1185">Reference proteome</keyword>
<evidence type="ECO:0000256" key="2">
    <source>
        <dbReference type="SAM" id="Coils"/>
    </source>
</evidence>
<dbReference type="PANTHER" id="PTHR12701">
    <property type="entry name" value="BCR-ASSOCIATED PROTEIN, BAP"/>
    <property type="match status" value="1"/>
</dbReference>
<comment type="similarity">
    <text evidence="1">Belongs to the BCAP29/BCAP31 family.</text>
</comment>